<reference evidence="3" key="4">
    <citation type="journal article" date="2015" name="G3 (Bethesda)">
        <title>Genome sequences of three phytopathogenic species of the Magnaporthaceae family of fungi.</title>
        <authorList>
            <person name="Okagaki L.H."/>
            <person name="Nunes C.C."/>
            <person name="Sailsbery J."/>
            <person name="Clay B."/>
            <person name="Brown D."/>
            <person name="John T."/>
            <person name="Oh Y."/>
            <person name="Young N."/>
            <person name="Fitzgerald M."/>
            <person name="Haas B.J."/>
            <person name="Zeng Q."/>
            <person name="Young S."/>
            <person name="Adiconis X."/>
            <person name="Fan L."/>
            <person name="Levin J.Z."/>
            <person name="Mitchell T.K."/>
            <person name="Okubara P.A."/>
            <person name="Farman M.L."/>
            <person name="Kohn L.M."/>
            <person name="Birren B."/>
            <person name="Ma L.-J."/>
            <person name="Dean R.A."/>
        </authorList>
    </citation>
    <scope>NUCLEOTIDE SEQUENCE</scope>
    <source>
        <strain evidence="3">R3-111a-1</strain>
    </source>
</reference>
<dbReference type="GeneID" id="20352994"/>
<organism evidence="2">
    <name type="scientific">Gaeumannomyces tritici (strain R3-111a-1)</name>
    <name type="common">Wheat and barley take-all root rot fungus</name>
    <name type="synonym">Gaeumannomyces graminis var. tritici</name>
    <dbReference type="NCBI Taxonomy" id="644352"/>
    <lineage>
        <taxon>Eukaryota</taxon>
        <taxon>Fungi</taxon>
        <taxon>Dikarya</taxon>
        <taxon>Ascomycota</taxon>
        <taxon>Pezizomycotina</taxon>
        <taxon>Sordariomycetes</taxon>
        <taxon>Sordariomycetidae</taxon>
        <taxon>Magnaporthales</taxon>
        <taxon>Magnaporthaceae</taxon>
        <taxon>Gaeumannomyces</taxon>
    </lineage>
</organism>
<accession>J3PGB1</accession>
<evidence type="ECO:0000313" key="4">
    <source>
        <dbReference type="Proteomes" id="UP000006039"/>
    </source>
</evidence>
<reference evidence="2" key="2">
    <citation type="submission" date="2010-07" db="EMBL/GenBank/DDBJ databases">
        <authorList>
            <consortium name="The Broad Institute Genome Sequencing Platform"/>
            <consortium name="Broad Institute Genome Sequencing Center for Infectious Disease"/>
            <person name="Ma L.-J."/>
            <person name="Dead R."/>
            <person name="Young S."/>
            <person name="Zeng Q."/>
            <person name="Koehrsen M."/>
            <person name="Alvarado L."/>
            <person name="Berlin A."/>
            <person name="Chapman S.B."/>
            <person name="Chen Z."/>
            <person name="Freedman E."/>
            <person name="Gellesch M."/>
            <person name="Goldberg J."/>
            <person name="Griggs A."/>
            <person name="Gujja S."/>
            <person name="Heilman E.R."/>
            <person name="Heiman D."/>
            <person name="Hepburn T."/>
            <person name="Howarth C."/>
            <person name="Jen D."/>
            <person name="Larson L."/>
            <person name="Mehta T."/>
            <person name="Neiman D."/>
            <person name="Pearson M."/>
            <person name="Roberts A."/>
            <person name="Saif S."/>
            <person name="Shea T."/>
            <person name="Shenoy N."/>
            <person name="Sisk P."/>
            <person name="Stolte C."/>
            <person name="Sykes S."/>
            <person name="Walk T."/>
            <person name="White J."/>
            <person name="Yandava C."/>
            <person name="Haas B."/>
            <person name="Nusbaum C."/>
            <person name="Birren B."/>
        </authorList>
    </citation>
    <scope>NUCLEOTIDE SEQUENCE</scope>
    <source>
        <strain evidence="2">R3-111a-1</strain>
    </source>
</reference>
<dbReference type="VEuPathDB" id="FungiDB:GGTG_12536"/>
<dbReference type="HOGENOM" id="CLU_2399816_0_0_1"/>
<dbReference type="AlphaFoldDB" id="J3PGB1"/>
<feature type="region of interest" description="Disordered" evidence="1">
    <location>
        <begin position="9"/>
        <end position="32"/>
    </location>
</feature>
<dbReference type="EnsemblFungi" id="EJT69652">
    <property type="protein sequence ID" value="EJT69652"/>
    <property type="gene ID" value="GGTG_12536"/>
</dbReference>
<sequence length="93" mass="10100">MRILHRHLIPVAGSKVPPGSQPSEPPPPRGVVFHQSASQQLDSAFSASSDSAPPRKLDFLMDTLTRVPRLIQKPTWCTYVSSPSLSQAPIGQD</sequence>
<name>J3PGB1_GAET3</name>
<dbReference type="Proteomes" id="UP000006039">
    <property type="component" value="Unassembled WGS sequence"/>
</dbReference>
<reference evidence="3" key="5">
    <citation type="submission" date="2018-04" db="UniProtKB">
        <authorList>
            <consortium name="EnsemblFungi"/>
        </authorList>
    </citation>
    <scope>IDENTIFICATION</scope>
    <source>
        <strain evidence="3">R3-111a-1</strain>
    </source>
</reference>
<gene>
    <name evidence="3" type="primary">20352994</name>
    <name evidence="2" type="ORF">GGTG_12536</name>
</gene>
<reference evidence="4" key="1">
    <citation type="submission" date="2010-07" db="EMBL/GenBank/DDBJ databases">
        <title>The genome sequence of Gaeumannomyces graminis var. tritici strain R3-111a-1.</title>
        <authorList>
            <consortium name="The Broad Institute Genome Sequencing Platform"/>
            <person name="Ma L.-J."/>
            <person name="Dead R."/>
            <person name="Young S."/>
            <person name="Zeng Q."/>
            <person name="Koehrsen M."/>
            <person name="Alvarado L."/>
            <person name="Berlin A."/>
            <person name="Chapman S.B."/>
            <person name="Chen Z."/>
            <person name="Freedman E."/>
            <person name="Gellesch M."/>
            <person name="Goldberg J."/>
            <person name="Griggs A."/>
            <person name="Gujja S."/>
            <person name="Heilman E.R."/>
            <person name="Heiman D."/>
            <person name="Hepburn T."/>
            <person name="Howarth C."/>
            <person name="Jen D."/>
            <person name="Larson L."/>
            <person name="Mehta T."/>
            <person name="Neiman D."/>
            <person name="Pearson M."/>
            <person name="Roberts A."/>
            <person name="Saif S."/>
            <person name="Shea T."/>
            <person name="Shenoy N."/>
            <person name="Sisk P."/>
            <person name="Stolte C."/>
            <person name="Sykes S."/>
            <person name="Walk T."/>
            <person name="White J."/>
            <person name="Yandava C."/>
            <person name="Haas B."/>
            <person name="Nusbaum C."/>
            <person name="Birren B."/>
        </authorList>
    </citation>
    <scope>NUCLEOTIDE SEQUENCE [LARGE SCALE GENOMIC DNA]</scope>
    <source>
        <strain evidence="4">R3-111a-1</strain>
    </source>
</reference>
<proteinExistence type="predicted"/>
<evidence type="ECO:0000256" key="1">
    <source>
        <dbReference type="SAM" id="MobiDB-lite"/>
    </source>
</evidence>
<protein>
    <submittedName>
        <fullName evidence="2 3">Uncharacterized protein</fullName>
    </submittedName>
</protein>
<evidence type="ECO:0000313" key="2">
    <source>
        <dbReference type="EMBL" id="EJT69652.1"/>
    </source>
</evidence>
<evidence type="ECO:0000313" key="3">
    <source>
        <dbReference type="EnsemblFungi" id="EJT69652"/>
    </source>
</evidence>
<keyword evidence="4" id="KW-1185">Reference proteome</keyword>
<reference evidence="2" key="3">
    <citation type="submission" date="2010-09" db="EMBL/GenBank/DDBJ databases">
        <title>Annotation of Gaeumannomyces graminis var. tritici R3-111a-1.</title>
        <authorList>
            <consortium name="The Broad Institute Genome Sequencing Platform"/>
            <person name="Ma L.-J."/>
            <person name="Dead R."/>
            <person name="Young S.K."/>
            <person name="Zeng Q."/>
            <person name="Gargeya S."/>
            <person name="Fitzgerald M."/>
            <person name="Haas B."/>
            <person name="Abouelleil A."/>
            <person name="Alvarado L."/>
            <person name="Arachchi H.M."/>
            <person name="Berlin A."/>
            <person name="Brown A."/>
            <person name="Chapman S.B."/>
            <person name="Chen Z."/>
            <person name="Dunbar C."/>
            <person name="Freedman E."/>
            <person name="Gearin G."/>
            <person name="Gellesch M."/>
            <person name="Goldberg J."/>
            <person name="Griggs A."/>
            <person name="Gujja S."/>
            <person name="Heiman D."/>
            <person name="Howarth C."/>
            <person name="Larson L."/>
            <person name="Lui A."/>
            <person name="MacDonald P.J.P."/>
            <person name="Mehta T."/>
            <person name="Montmayeur A."/>
            <person name="Murphy C."/>
            <person name="Neiman D."/>
            <person name="Pearson M."/>
            <person name="Priest M."/>
            <person name="Roberts A."/>
            <person name="Saif S."/>
            <person name="Shea T."/>
            <person name="Shenoy N."/>
            <person name="Sisk P."/>
            <person name="Stolte C."/>
            <person name="Sykes S."/>
            <person name="Yandava C."/>
            <person name="Wortman J."/>
            <person name="Nusbaum C."/>
            <person name="Birren B."/>
        </authorList>
    </citation>
    <scope>NUCLEOTIDE SEQUENCE</scope>
    <source>
        <strain evidence="2">R3-111a-1</strain>
    </source>
</reference>
<dbReference type="EMBL" id="GL385403">
    <property type="protein sequence ID" value="EJT69652.1"/>
    <property type="molecule type" value="Genomic_DNA"/>
</dbReference>
<dbReference type="RefSeq" id="XP_009228700.1">
    <property type="nucleotide sequence ID" value="XM_009230436.1"/>
</dbReference>
<feature type="compositionally biased region" description="Pro residues" evidence="1">
    <location>
        <begin position="19"/>
        <end position="29"/>
    </location>
</feature>